<accession>A0ACB9MVD6</accession>
<sequence length="105" mass="11237">MAQTKFISLVLFALILCQGFFSSEGRYLKAEGNRDQKETQILVKHEEHVHGDGITTNEATLMSPPSPTLPLTDDAAGTSPPGRGVDDFRPTAPGHSPGVGHSTHN</sequence>
<dbReference type="EMBL" id="CM039433">
    <property type="protein sequence ID" value="KAI4327469.1"/>
    <property type="molecule type" value="Genomic_DNA"/>
</dbReference>
<comment type="caution">
    <text evidence="1">The sequence shown here is derived from an EMBL/GenBank/DDBJ whole genome shotgun (WGS) entry which is preliminary data.</text>
</comment>
<protein>
    <submittedName>
        <fullName evidence="1">Uncharacterized protein</fullName>
    </submittedName>
</protein>
<reference evidence="1 2" key="1">
    <citation type="journal article" date="2022" name="DNA Res.">
        <title>Chromosomal-level genome assembly of the orchid tree Bauhinia variegata (Leguminosae; Cercidoideae) supports the allotetraploid origin hypothesis of Bauhinia.</title>
        <authorList>
            <person name="Zhong Y."/>
            <person name="Chen Y."/>
            <person name="Zheng D."/>
            <person name="Pang J."/>
            <person name="Liu Y."/>
            <person name="Luo S."/>
            <person name="Meng S."/>
            <person name="Qian L."/>
            <person name="Wei D."/>
            <person name="Dai S."/>
            <person name="Zhou R."/>
        </authorList>
    </citation>
    <scope>NUCLEOTIDE SEQUENCE [LARGE SCALE GENOMIC DNA]</scope>
    <source>
        <strain evidence="1">BV-YZ2020</strain>
    </source>
</reference>
<gene>
    <name evidence="1" type="ORF">L6164_019927</name>
</gene>
<evidence type="ECO:0000313" key="2">
    <source>
        <dbReference type="Proteomes" id="UP000828941"/>
    </source>
</evidence>
<organism evidence="1 2">
    <name type="scientific">Bauhinia variegata</name>
    <name type="common">Purple orchid tree</name>
    <name type="synonym">Phanera variegata</name>
    <dbReference type="NCBI Taxonomy" id="167791"/>
    <lineage>
        <taxon>Eukaryota</taxon>
        <taxon>Viridiplantae</taxon>
        <taxon>Streptophyta</taxon>
        <taxon>Embryophyta</taxon>
        <taxon>Tracheophyta</taxon>
        <taxon>Spermatophyta</taxon>
        <taxon>Magnoliopsida</taxon>
        <taxon>eudicotyledons</taxon>
        <taxon>Gunneridae</taxon>
        <taxon>Pentapetalae</taxon>
        <taxon>rosids</taxon>
        <taxon>fabids</taxon>
        <taxon>Fabales</taxon>
        <taxon>Fabaceae</taxon>
        <taxon>Cercidoideae</taxon>
        <taxon>Cercideae</taxon>
        <taxon>Bauhiniinae</taxon>
        <taxon>Bauhinia</taxon>
    </lineage>
</organism>
<evidence type="ECO:0000313" key="1">
    <source>
        <dbReference type="EMBL" id="KAI4327469.1"/>
    </source>
</evidence>
<proteinExistence type="predicted"/>
<keyword evidence="2" id="KW-1185">Reference proteome</keyword>
<name>A0ACB9MVD6_BAUVA</name>
<dbReference type="Proteomes" id="UP000828941">
    <property type="component" value="Chromosome 8"/>
</dbReference>